<feature type="compositionally biased region" description="Acidic residues" evidence="1">
    <location>
        <begin position="620"/>
        <end position="645"/>
    </location>
</feature>
<feature type="compositionally biased region" description="Basic and acidic residues" evidence="1">
    <location>
        <begin position="707"/>
        <end position="738"/>
    </location>
</feature>
<feature type="region of interest" description="Disordered" evidence="1">
    <location>
        <begin position="418"/>
        <end position="437"/>
    </location>
</feature>
<feature type="compositionally biased region" description="Polar residues" evidence="1">
    <location>
        <begin position="238"/>
        <end position="258"/>
    </location>
</feature>
<evidence type="ECO:0000313" key="3">
    <source>
        <dbReference type="Proteomes" id="UP000226192"/>
    </source>
</evidence>
<evidence type="ECO:0000256" key="1">
    <source>
        <dbReference type="SAM" id="MobiDB-lite"/>
    </source>
</evidence>
<feature type="compositionally biased region" description="Acidic residues" evidence="1">
    <location>
        <begin position="520"/>
        <end position="531"/>
    </location>
</feature>
<dbReference type="EMBL" id="NJET01000023">
    <property type="protein sequence ID" value="PHH64976.1"/>
    <property type="molecule type" value="Genomic_DNA"/>
</dbReference>
<feature type="compositionally biased region" description="Basic and acidic residues" evidence="1">
    <location>
        <begin position="260"/>
        <end position="283"/>
    </location>
</feature>
<protein>
    <recommendedName>
        <fullName evidence="4">Telomeric single stranded DNA binding POT1/Cdc13 domain-containing protein</fullName>
    </recommendedName>
</protein>
<feature type="compositionally biased region" description="Acidic residues" evidence="1">
    <location>
        <begin position="499"/>
        <end position="513"/>
    </location>
</feature>
<reference evidence="2 3" key="1">
    <citation type="submission" date="2017-06" db="EMBL/GenBank/DDBJ databases">
        <title>Ant-infecting Ophiocordyceps genomes reveal a high diversity of potential behavioral manipulation genes and a possible major role for enterotoxins.</title>
        <authorList>
            <person name="De Bekker C."/>
            <person name="Evans H.C."/>
            <person name="Brachmann A."/>
            <person name="Hughes D.P."/>
        </authorList>
    </citation>
    <scope>NUCLEOTIDE SEQUENCE [LARGE SCALE GENOMIC DNA]</scope>
    <source>
        <strain evidence="2 3">Map64</strain>
    </source>
</reference>
<feature type="compositionally biased region" description="Basic and acidic residues" evidence="1">
    <location>
        <begin position="532"/>
        <end position="542"/>
    </location>
</feature>
<dbReference type="STRING" id="1399860.A0A2C5YB94"/>
<feature type="region of interest" description="Disordered" evidence="1">
    <location>
        <begin position="476"/>
        <end position="767"/>
    </location>
</feature>
<comment type="caution">
    <text evidence="2">The sequence shown here is derived from an EMBL/GenBank/DDBJ whole genome shotgun (WGS) entry which is preliminary data.</text>
</comment>
<organism evidence="2 3">
    <name type="scientific">Ophiocordyceps australis</name>
    <dbReference type="NCBI Taxonomy" id="1399860"/>
    <lineage>
        <taxon>Eukaryota</taxon>
        <taxon>Fungi</taxon>
        <taxon>Dikarya</taxon>
        <taxon>Ascomycota</taxon>
        <taxon>Pezizomycotina</taxon>
        <taxon>Sordariomycetes</taxon>
        <taxon>Hypocreomycetidae</taxon>
        <taxon>Hypocreales</taxon>
        <taxon>Ophiocordycipitaceae</taxon>
        <taxon>Ophiocordyceps</taxon>
    </lineage>
</organism>
<accession>A0A2C5YB94</accession>
<gene>
    <name evidence="2" type="ORF">CDD81_3613</name>
</gene>
<feature type="compositionally biased region" description="Acidic residues" evidence="1">
    <location>
        <begin position="579"/>
        <end position="600"/>
    </location>
</feature>
<feature type="region of interest" description="Disordered" evidence="1">
    <location>
        <begin position="143"/>
        <end position="180"/>
    </location>
</feature>
<dbReference type="OrthoDB" id="5363079at2759"/>
<dbReference type="Proteomes" id="UP000226192">
    <property type="component" value="Unassembled WGS sequence"/>
</dbReference>
<evidence type="ECO:0000313" key="2">
    <source>
        <dbReference type="EMBL" id="PHH64976.1"/>
    </source>
</evidence>
<evidence type="ECO:0008006" key="4">
    <source>
        <dbReference type="Google" id="ProtNLM"/>
    </source>
</evidence>
<sequence length="843" mass="92807">MSQEAPAVEVLDNTLATPIAQLHPEIDQGASRVLHGVITITWPYSILTKSLAFILAERDFRLRSKTGQLRLELHGAAGKALADSGVGAGDELRISLSGATWEEPQAKIRLPQGALKWQLKYSNRLLLKLFKVDTQEHHVIQIDAPEEEQGSPPPLNAPVDIAIPPEPQEPDSPQEQATPRVPLTGSKRMASASFEQDELASPAFLKRARVSYGSLFEGGIDSLDDKTEAKRRNRRQSRFSMGPTTWRYSSKSLSPEQSLESDHESDPDKTDERGAVPAKRDSSTKPLMVDDGCQTYEPELSPAVNASISVDSPLSAPMTWQTPSRTLFGPGSDHQAASRSKNEQTGTYATLSFGTLIGTEANRFASPHTFDARSSQKATTDIMNSFRNPVISQTTSGGDASTAQHLHIDPHLQLQDAHESNNPYYNMPQDGRMEWQGSSVTPVYPQMRFQDASQQSIDAASHQSLLLDNRVNVESIPRDSATSASDGLTPTKQDRQMLEEDEYVEPVNPEEVDQAISDEQSSDDGDIPGEDYDLRNYDRAKDDDGDPESDDEAVSDDKDVDDAIIDFSDEDQNSHEGSQDFEAEESDRDDLGEASEDDDARNEAYHQNALHGDYGMGGSEADDSDENDEDLGESAEEDFGYDDQYEYARPPSAPKEQVFIDLISDDEEEDGNQAAGLLPRPPTSQTRDSHQPVKSEAKTHTTFLASEHQDDVDHGESPTETAKNDDAQSVATEDRFISELEESDEEPARGPEPQYSHYEAGPSTEVRDERIAADFAISDKAKNKKFCANVAQDGDFGNFEGSQADPKTVKVAFGSEDAILSEKTNAMRRLVRVDRQPRVLTNN</sequence>
<feature type="compositionally biased region" description="Basic and acidic residues" evidence="1">
    <location>
        <begin position="687"/>
        <end position="699"/>
    </location>
</feature>
<feature type="region of interest" description="Disordered" evidence="1">
    <location>
        <begin position="227"/>
        <end position="289"/>
    </location>
</feature>
<feature type="compositionally biased region" description="Acidic residues" evidence="1">
    <location>
        <begin position="543"/>
        <end position="571"/>
    </location>
</feature>
<feature type="compositionally biased region" description="Polar residues" evidence="1">
    <location>
        <begin position="480"/>
        <end position="491"/>
    </location>
</feature>
<proteinExistence type="predicted"/>
<name>A0A2C5YB94_9HYPO</name>
<keyword evidence="3" id="KW-1185">Reference proteome</keyword>
<dbReference type="AlphaFoldDB" id="A0A2C5YB94"/>